<dbReference type="HAMAP" id="MF_01320_B">
    <property type="entry name" value="Ribosomal_uL2_B"/>
    <property type="match status" value="1"/>
</dbReference>
<dbReference type="InterPro" id="IPR022671">
    <property type="entry name" value="Ribosomal_uL2_CS"/>
</dbReference>
<dbReference type="Gene3D" id="4.10.950.10">
    <property type="entry name" value="Ribosomal protein L2, domain 3"/>
    <property type="match status" value="1"/>
</dbReference>
<dbReference type="PANTHER" id="PTHR13691:SF5">
    <property type="entry name" value="LARGE RIBOSOMAL SUBUNIT PROTEIN UL2M"/>
    <property type="match status" value="1"/>
</dbReference>
<dbReference type="GO" id="GO:0005762">
    <property type="term" value="C:mitochondrial large ribosomal subunit"/>
    <property type="evidence" value="ECO:0007669"/>
    <property type="project" value="TreeGrafter"/>
</dbReference>
<keyword evidence="2 4" id="KW-0689">Ribosomal protein</keyword>
<name>A0A7R7AIG5_9EUKA</name>
<evidence type="ECO:0000256" key="4">
    <source>
        <dbReference type="HAMAP-Rule" id="MF_01320"/>
    </source>
</evidence>
<dbReference type="InterPro" id="IPR005880">
    <property type="entry name" value="Ribosomal_uL2_bac/org-type"/>
</dbReference>
<feature type="domain" description="Large ribosomal subunit protein uL2 C-terminal" evidence="6">
    <location>
        <begin position="103"/>
        <end position="232"/>
    </location>
</feature>
<dbReference type="InterPro" id="IPR014722">
    <property type="entry name" value="Rib_uL2_dom2"/>
</dbReference>
<keyword evidence="8" id="KW-0150">Chloroplast</keyword>
<dbReference type="InterPro" id="IPR022666">
    <property type="entry name" value="Ribosomal_uL2_RNA-bd_dom"/>
</dbReference>
<dbReference type="SMART" id="SM01383">
    <property type="entry name" value="Ribosomal_L2"/>
    <property type="match status" value="1"/>
</dbReference>
<comment type="similarity">
    <text evidence="1 4">Belongs to the universal ribosomal protein uL2 family.</text>
</comment>
<dbReference type="NCBIfam" id="TIGR01171">
    <property type="entry name" value="rplB_bact"/>
    <property type="match status" value="1"/>
</dbReference>
<keyword evidence="8" id="KW-0934">Plastid</keyword>
<dbReference type="InterPro" id="IPR002171">
    <property type="entry name" value="Ribosomal_uL2"/>
</dbReference>
<dbReference type="GO" id="GO:0019843">
    <property type="term" value="F:rRNA binding"/>
    <property type="evidence" value="ECO:0007669"/>
    <property type="project" value="UniProtKB-UniRule"/>
</dbReference>
<evidence type="ECO:0000256" key="1">
    <source>
        <dbReference type="ARBA" id="ARBA00005636"/>
    </source>
</evidence>
<evidence type="ECO:0000313" key="8">
    <source>
        <dbReference type="EMBL" id="BCG67724.1"/>
    </source>
</evidence>
<dbReference type="SUPFAM" id="SSF50104">
    <property type="entry name" value="Translation proteins SH3-like domain"/>
    <property type="match status" value="1"/>
</dbReference>
<dbReference type="FunFam" id="2.30.30.30:FF:000001">
    <property type="entry name" value="50S ribosomal protein L2"/>
    <property type="match status" value="1"/>
</dbReference>
<dbReference type="SUPFAM" id="SSF50249">
    <property type="entry name" value="Nucleic acid-binding proteins"/>
    <property type="match status" value="1"/>
</dbReference>
<organism evidence="8">
    <name type="scientific">Haptophyceae sp. NIES-3900</name>
    <dbReference type="NCBI Taxonomy" id="2748608"/>
    <lineage>
        <taxon>Eukaryota</taxon>
        <taxon>Haptista</taxon>
        <taxon>Haptophyta</taxon>
    </lineage>
</organism>
<dbReference type="Pfam" id="PF00181">
    <property type="entry name" value="Ribosomal_L2_N"/>
    <property type="match status" value="1"/>
</dbReference>
<dbReference type="FunFam" id="4.10.950.10:FF:000001">
    <property type="entry name" value="50S ribosomal protein L2"/>
    <property type="match status" value="1"/>
</dbReference>
<keyword evidence="3 4" id="KW-0687">Ribonucleoprotein</keyword>
<dbReference type="InterPro" id="IPR008991">
    <property type="entry name" value="Translation_prot_SH3-like_sf"/>
</dbReference>
<dbReference type="Gene3D" id="2.40.50.140">
    <property type="entry name" value="Nucleic acid-binding proteins"/>
    <property type="match status" value="1"/>
</dbReference>
<evidence type="ECO:0000256" key="5">
    <source>
        <dbReference type="SAM" id="MobiDB-lite"/>
    </source>
</evidence>
<dbReference type="GO" id="GO:0016740">
    <property type="term" value="F:transferase activity"/>
    <property type="evidence" value="ECO:0007669"/>
    <property type="project" value="InterPro"/>
</dbReference>
<dbReference type="Pfam" id="PF03947">
    <property type="entry name" value="Ribosomal_L2_C"/>
    <property type="match status" value="1"/>
</dbReference>
<dbReference type="EMBL" id="LC564893">
    <property type="protein sequence ID" value="BCG67724.1"/>
    <property type="molecule type" value="Genomic_DNA"/>
</dbReference>
<dbReference type="PANTHER" id="PTHR13691">
    <property type="entry name" value="RIBOSOMAL PROTEIN L2"/>
    <property type="match status" value="1"/>
</dbReference>
<comment type="subunit">
    <text evidence="4">Part of the 50S ribosomal subunit.</text>
</comment>
<dbReference type="InterPro" id="IPR012340">
    <property type="entry name" value="NA-bd_OB-fold"/>
</dbReference>
<evidence type="ECO:0000256" key="2">
    <source>
        <dbReference type="ARBA" id="ARBA00022980"/>
    </source>
</evidence>
<sequence>MQTFKNTSEKRLILKNFSSGGRNNRGVITARHRGGGCRRKYRLIDFKRNKYNVPAKVVSIEYDPNRNVRIALLYYQDGEKAYILCPRLLKLGSTVYSGPGTPFEIGNSMPLSLIPLGTLVHNIELRPGRGGQIVRSAGTSAQIIAKEGNFVTVKLPSSEVRLVNKKCYATIGQLSNFNAYNVILGKAGRARWLGRRPHVRGSAMNPVDHPHGGGEGRCPIGRARPLTPWGKPALGLKTRKRNKYSDSYIVRRRK</sequence>
<accession>A0A7R7AIG5</accession>
<dbReference type="GO" id="GO:0003735">
    <property type="term" value="F:structural constituent of ribosome"/>
    <property type="evidence" value="ECO:0007669"/>
    <property type="project" value="InterPro"/>
</dbReference>
<evidence type="ECO:0000259" key="6">
    <source>
        <dbReference type="SMART" id="SM01382"/>
    </source>
</evidence>
<geneLocation type="chloroplast" evidence="8"/>
<proteinExistence type="inferred from homology"/>
<protein>
    <recommendedName>
        <fullName evidence="4">Large ribosomal subunit protein uL2c</fullName>
    </recommendedName>
</protein>
<feature type="domain" description="Large ribosomal subunit protein uL2 RNA-binding" evidence="7">
    <location>
        <begin position="21"/>
        <end position="97"/>
    </location>
</feature>
<dbReference type="SMART" id="SM01382">
    <property type="entry name" value="Ribosomal_L2_C"/>
    <property type="match status" value="1"/>
</dbReference>
<gene>
    <name evidence="4 8" type="primary">rpl2</name>
</gene>
<reference evidence="8" key="1">
    <citation type="submission" date="2020-06" db="EMBL/GenBank/DDBJ databases">
        <title>Organellar genomes of a novel haptophyte.</title>
        <authorList>
            <person name="Kamikawa R."/>
            <person name="Miyashita H."/>
        </authorList>
    </citation>
    <scope>NUCLEOTIDE SEQUENCE</scope>
    <source>
        <strain evidence="8">NIES-3900</strain>
    </source>
</reference>
<dbReference type="PROSITE" id="PS00467">
    <property type="entry name" value="RIBOSOMAL_L2"/>
    <property type="match status" value="1"/>
</dbReference>
<evidence type="ECO:0000259" key="7">
    <source>
        <dbReference type="SMART" id="SM01383"/>
    </source>
</evidence>
<comment type="subcellular location">
    <subcellularLocation>
        <location evidence="4">Plastid</location>
        <location evidence="4">Chloroplast</location>
    </subcellularLocation>
</comment>
<dbReference type="GO" id="GO:0009507">
    <property type="term" value="C:chloroplast"/>
    <property type="evidence" value="ECO:0007669"/>
    <property type="project" value="UniProtKB-SubCell"/>
</dbReference>
<dbReference type="PIRSF" id="PIRSF002158">
    <property type="entry name" value="Ribosomal_L2"/>
    <property type="match status" value="1"/>
</dbReference>
<dbReference type="Gene3D" id="2.30.30.30">
    <property type="match status" value="1"/>
</dbReference>
<dbReference type="GO" id="GO:0032543">
    <property type="term" value="P:mitochondrial translation"/>
    <property type="evidence" value="ECO:0007669"/>
    <property type="project" value="TreeGrafter"/>
</dbReference>
<dbReference type="InterPro" id="IPR022669">
    <property type="entry name" value="Ribosomal_uL2_C"/>
</dbReference>
<dbReference type="InterPro" id="IPR014726">
    <property type="entry name" value="Ribosomal_uL2_dom3"/>
</dbReference>
<feature type="region of interest" description="Disordered" evidence="5">
    <location>
        <begin position="201"/>
        <end position="222"/>
    </location>
</feature>
<dbReference type="AlphaFoldDB" id="A0A7R7AIG5"/>
<evidence type="ECO:0000256" key="3">
    <source>
        <dbReference type="ARBA" id="ARBA00023274"/>
    </source>
</evidence>